<protein>
    <submittedName>
        <fullName evidence="1">Uncharacterized protein</fullName>
    </submittedName>
</protein>
<proteinExistence type="predicted"/>
<dbReference type="EMBL" id="HACA01012642">
    <property type="protein sequence ID" value="CDW30003.1"/>
    <property type="molecule type" value="Transcribed_RNA"/>
</dbReference>
<dbReference type="AlphaFoldDB" id="A0A0K2TVD5"/>
<name>A0A0K2TVD5_LEPSM</name>
<feature type="non-terminal residue" evidence="1">
    <location>
        <position position="50"/>
    </location>
</feature>
<sequence>MRVTFEGLGQLHTRSTIIHGQNDQVQYWVCSLVVCSIHSHLYNTLSYNLM</sequence>
<evidence type="ECO:0000313" key="1">
    <source>
        <dbReference type="EMBL" id="CDW30003.1"/>
    </source>
</evidence>
<organism evidence="1">
    <name type="scientific">Lepeophtheirus salmonis</name>
    <name type="common">Salmon louse</name>
    <name type="synonym">Caligus salmonis</name>
    <dbReference type="NCBI Taxonomy" id="72036"/>
    <lineage>
        <taxon>Eukaryota</taxon>
        <taxon>Metazoa</taxon>
        <taxon>Ecdysozoa</taxon>
        <taxon>Arthropoda</taxon>
        <taxon>Crustacea</taxon>
        <taxon>Multicrustacea</taxon>
        <taxon>Hexanauplia</taxon>
        <taxon>Copepoda</taxon>
        <taxon>Siphonostomatoida</taxon>
        <taxon>Caligidae</taxon>
        <taxon>Lepeophtheirus</taxon>
    </lineage>
</organism>
<reference evidence="1" key="1">
    <citation type="submission" date="2014-05" db="EMBL/GenBank/DDBJ databases">
        <authorList>
            <person name="Chronopoulou M."/>
        </authorList>
    </citation>
    <scope>NUCLEOTIDE SEQUENCE</scope>
    <source>
        <tissue evidence="1">Whole organism</tissue>
    </source>
</reference>
<accession>A0A0K2TVD5</accession>